<dbReference type="OrthoDB" id="9786429at2"/>
<dbReference type="Pfam" id="PF07992">
    <property type="entry name" value="Pyr_redox_2"/>
    <property type="match status" value="1"/>
</dbReference>
<dbReference type="SUPFAM" id="SSF55424">
    <property type="entry name" value="FAD/NAD-linked reductases, dimerisation (C-terminal) domain"/>
    <property type="match status" value="1"/>
</dbReference>
<dbReference type="PRINTS" id="PR00411">
    <property type="entry name" value="PNDRDTASEI"/>
</dbReference>
<sequence>MEHPDVLIIGTGTAGQSCAADLVKAGYRVMIVEHSDRPGGVCALSGCQPKKWFYEAAETVARSHHLQGKGITVPPSVSWEQICAAKNEFTDQVPGDTVKNLKESGIEFLQGMARFTGPETVTVNNTVIRPRYTVVATGAIPMSLPFAGSKYLASSSEFLDLKTLPGRLALVGGGFISFEFAHFAVRLGMEPGSVHIIETADRPLGPFDAEMVGYLLEATREAGIQVHTNHSITGVEERESGYQVAFESGETMTADMLVHGAGRIADISDLNLDTVGVAHSPRGIEVNRSMVSTNPDIYAIGDCAATIQLSRVADFEAHIAAEAIIARDANKESPLINYDTVPAVLFTYPQLGMVGKTEDALREEQIQYRKSSGSHLDWPTYRRVGMHHAAYKILVDREDKILGAHILSDNVSGLIAILRQAMLSGTPIPELYRNSIMTPYPSRESDLIYMLKSLLD</sequence>
<dbReference type="RefSeq" id="WP_073379032.1">
    <property type="nucleotide sequence ID" value="NZ_FQXS01000039.1"/>
</dbReference>
<evidence type="ECO:0000256" key="3">
    <source>
        <dbReference type="ARBA" id="ARBA00022827"/>
    </source>
</evidence>
<dbReference type="Gene3D" id="3.30.390.30">
    <property type="match status" value="1"/>
</dbReference>
<dbReference type="Gene3D" id="3.50.50.60">
    <property type="entry name" value="FAD/NAD(P)-binding domain"/>
    <property type="match status" value="2"/>
</dbReference>
<accession>A0A1M5YIM4</accession>
<dbReference type="InterPro" id="IPR001100">
    <property type="entry name" value="Pyr_nuc-diS_OxRdtase"/>
</dbReference>
<feature type="binding site" evidence="4">
    <location>
        <position position="262"/>
    </location>
    <ligand>
        <name>NAD(+)</name>
        <dbReference type="ChEBI" id="CHEBI:57540"/>
    </ligand>
</feature>
<name>A0A1M5YIM4_9BACT</name>
<keyword evidence="9" id="KW-1185">Reference proteome</keyword>
<dbReference type="InterPro" id="IPR004099">
    <property type="entry name" value="Pyr_nucl-diS_OxRdtase_dimer"/>
</dbReference>
<dbReference type="PANTHER" id="PTHR43014:SF5">
    <property type="entry name" value="GLUTATHIONE REDUCTASE (NADPH)"/>
    <property type="match status" value="1"/>
</dbReference>
<dbReference type="GO" id="GO:0016491">
    <property type="term" value="F:oxidoreductase activity"/>
    <property type="evidence" value="ECO:0007669"/>
    <property type="project" value="InterPro"/>
</dbReference>
<dbReference type="STRING" id="1121409.SAMN02745124_04077"/>
<dbReference type="GO" id="GO:0000166">
    <property type="term" value="F:nucleotide binding"/>
    <property type="evidence" value="ECO:0007669"/>
    <property type="project" value="UniProtKB-KW"/>
</dbReference>
<keyword evidence="3 4" id="KW-0274">FAD</keyword>
<keyword evidence="4" id="KW-0547">Nucleotide-binding</keyword>
<proteinExistence type="inferred from homology"/>
<dbReference type="SUPFAM" id="SSF51905">
    <property type="entry name" value="FAD/NAD(P)-binding domain"/>
    <property type="match status" value="1"/>
</dbReference>
<evidence type="ECO:0000259" key="6">
    <source>
        <dbReference type="Pfam" id="PF02852"/>
    </source>
</evidence>
<feature type="domain" description="Pyridine nucleotide-disulphide oxidoreductase dimerisation" evidence="6">
    <location>
        <begin position="341"/>
        <end position="439"/>
    </location>
</feature>
<evidence type="ECO:0000256" key="2">
    <source>
        <dbReference type="ARBA" id="ARBA00022630"/>
    </source>
</evidence>
<feature type="disulfide bond" description="Redox-active" evidence="5">
    <location>
        <begin position="42"/>
        <end position="47"/>
    </location>
</feature>
<organism evidence="8 9">
    <name type="scientific">Desulfofustis glycolicus DSM 9705</name>
    <dbReference type="NCBI Taxonomy" id="1121409"/>
    <lineage>
        <taxon>Bacteria</taxon>
        <taxon>Pseudomonadati</taxon>
        <taxon>Thermodesulfobacteriota</taxon>
        <taxon>Desulfobulbia</taxon>
        <taxon>Desulfobulbales</taxon>
        <taxon>Desulfocapsaceae</taxon>
        <taxon>Desulfofustis</taxon>
    </lineage>
</organism>
<keyword evidence="2" id="KW-0285">Flavoprotein</keyword>
<dbReference type="Pfam" id="PF02852">
    <property type="entry name" value="Pyr_redox_dim"/>
    <property type="match status" value="1"/>
</dbReference>
<dbReference type="AlphaFoldDB" id="A0A1M5YIM4"/>
<feature type="binding site" evidence="4">
    <location>
        <position position="198"/>
    </location>
    <ligand>
        <name>NAD(+)</name>
        <dbReference type="ChEBI" id="CHEBI:57540"/>
    </ligand>
</feature>
<feature type="domain" description="FAD/NAD(P)-binding" evidence="7">
    <location>
        <begin position="5"/>
        <end position="313"/>
    </location>
</feature>
<evidence type="ECO:0000256" key="1">
    <source>
        <dbReference type="ARBA" id="ARBA00007532"/>
    </source>
</evidence>
<dbReference type="PIRSF" id="PIRSF000350">
    <property type="entry name" value="Mercury_reductase_MerA"/>
    <property type="match status" value="1"/>
</dbReference>
<evidence type="ECO:0000256" key="4">
    <source>
        <dbReference type="PIRSR" id="PIRSR000350-3"/>
    </source>
</evidence>
<dbReference type="InterPro" id="IPR016156">
    <property type="entry name" value="FAD/NAD-linked_Rdtase_dimer_sf"/>
</dbReference>
<feature type="binding site" evidence="4">
    <location>
        <begin position="172"/>
        <end position="179"/>
    </location>
    <ligand>
        <name>NAD(+)</name>
        <dbReference type="ChEBI" id="CHEBI:57540"/>
    </ligand>
</feature>
<evidence type="ECO:0000313" key="9">
    <source>
        <dbReference type="Proteomes" id="UP000184139"/>
    </source>
</evidence>
<comment type="similarity">
    <text evidence="1">Belongs to the class-I pyridine nucleotide-disulfide oxidoreductase family.</text>
</comment>
<reference evidence="8 9" key="1">
    <citation type="submission" date="2016-11" db="EMBL/GenBank/DDBJ databases">
        <authorList>
            <person name="Jaros S."/>
            <person name="Januszkiewicz K."/>
            <person name="Wedrychowicz H."/>
        </authorList>
    </citation>
    <scope>NUCLEOTIDE SEQUENCE [LARGE SCALE GENOMIC DNA]</scope>
    <source>
        <strain evidence="8 9">DSM 9705</strain>
    </source>
</reference>
<dbReference type="InterPro" id="IPR023753">
    <property type="entry name" value="FAD/NAD-binding_dom"/>
</dbReference>
<dbReference type="EMBL" id="FQXS01000039">
    <property type="protein sequence ID" value="SHI11866.1"/>
    <property type="molecule type" value="Genomic_DNA"/>
</dbReference>
<evidence type="ECO:0000256" key="5">
    <source>
        <dbReference type="PIRSR" id="PIRSR000350-4"/>
    </source>
</evidence>
<dbReference type="PRINTS" id="PR00368">
    <property type="entry name" value="FADPNR"/>
</dbReference>
<dbReference type="InterPro" id="IPR036188">
    <property type="entry name" value="FAD/NAD-bd_sf"/>
</dbReference>
<feature type="binding site" evidence="4">
    <location>
        <position position="302"/>
    </location>
    <ligand>
        <name>FAD</name>
        <dbReference type="ChEBI" id="CHEBI:57692"/>
    </ligand>
</feature>
<protein>
    <submittedName>
        <fullName evidence="8">Glutathione reductase (NADPH)</fullName>
    </submittedName>
</protein>
<feature type="binding site" evidence="4">
    <location>
        <position position="51"/>
    </location>
    <ligand>
        <name>FAD</name>
        <dbReference type="ChEBI" id="CHEBI:57692"/>
    </ligand>
</feature>
<evidence type="ECO:0000313" key="8">
    <source>
        <dbReference type="EMBL" id="SHI11866.1"/>
    </source>
</evidence>
<dbReference type="PANTHER" id="PTHR43014">
    <property type="entry name" value="MERCURIC REDUCTASE"/>
    <property type="match status" value="1"/>
</dbReference>
<keyword evidence="4" id="KW-0520">NAD</keyword>
<dbReference type="Proteomes" id="UP000184139">
    <property type="component" value="Unassembled WGS sequence"/>
</dbReference>
<evidence type="ECO:0000259" key="7">
    <source>
        <dbReference type="Pfam" id="PF07992"/>
    </source>
</evidence>
<gene>
    <name evidence="8" type="ORF">SAMN02745124_04077</name>
</gene>
<comment type="cofactor">
    <cofactor evidence="4">
        <name>FAD</name>
        <dbReference type="ChEBI" id="CHEBI:57692"/>
    </cofactor>
    <text evidence="4">Binds 1 FAD per subunit.</text>
</comment>